<dbReference type="Gene3D" id="3.20.20.70">
    <property type="entry name" value="Aldolase class I"/>
    <property type="match status" value="1"/>
</dbReference>
<evidence type="ECO:0000256" key="1">
    <source>
        <dbReference type="ARBA" id="ARBA00001917"/>
    </source>
</evidence>
<comment type="cofactor">
    <cofactor evidence="1">
        <name>FMN</name>
        <dbReference type="ChEBI" id="CHEBI:58210"/>
    </cofactor>
</comment>
<dbReference type="GO" id="GO:0010181">
    <property type="term" value="F:FMN binding"/>
    <property type="evidence" value="ECO:0007669"/>
    <property type="project" value="InterPro"/>
</dbReference>
<proteinExistence type="predicted"/>
<keyword evidence="8" id="KW-1185">Reference proteome</keyword>
<reference evidence="7" key="1">
    <citation type="submission" date="2022-12" db="EMBL/GenBank/DDBJ databases">
        <title>Reference genome sequencing for broad-spectrum identification of bacterial and archaeal isolates by mass spectrometry.</title>
        <authorList>
            <person name="Sekiguchi Y."/>
            <person name="Tourlousse D.M."/>
        </authorList>
    </citation>
    <scope>NUCLEOTIDE SEQUENCE</scope>
    <source>
        <strain evidence="7">14</strain>
    </source>
</reference>
<feature type="domain" description="NADH:flavin oxidoreductase/NADH oxidase N-terminal" evidence="6">
    <location>
        <begin position="16"/>
        <end position="352"/>
    </location>
</feature>
<dbReference type="PANTHER" id="PTHR43303:SF4">
    <property type="entry name" value="NADPH DEHYDROGENASE C23G7.10C-RELATED"/>
    <property type="match status" value="1"/>
</dbReference>
<keyword evidence="5" id="KW-0560">Oxidoreductase</keyword>
<dbReference type="AlphaFoldDB" id="A0A9W6CV07"/>
<evidence type="ECO:0000256" key="5">
    <source>
        <dbReference type="ARBA" id="ARBA00023002"/>
    </source>
</evidence>
<evidence type="ECO:0000313" key="7">
    <source>
        <dbReference type="EMBL" id="GLI26571.1"/>
    </source>
</evidence>
<evidence type="ECO:0000313" key="8">
    <source>
        <dbReference type="Proteomes" id="UP001144396"/>
    </source>
</evidence>
<gene>
    <name evidence="7" type="ORF">ARHIZOSPH14_08130</name>
</gene>
<dbReference type="InterPro" id="IPR001155">
    <property type="entry name" value="OxRdtase_FMN_N"/>
</dbReference>
<evidence type="ECO:0000259" key="6">
    <source>
        <dbReference type="Pfam" id="PF00724"/>
    </source>
</evidence>
<comment type="caution">
    <text evidence="7">The sequence shown here is derived from an EMBL/GenBank/DDBJ whole genome shotgun (WGS) entry which is preliminary data.</text>
</comment>
<dbReference type="SUPFAM" id="SSF51395">
    <property type="entry name" value="FMN-linked oxidoreductases"/>
    <property type="match status" value="1"/>
</dbReference>
<dbReference type="Pfam" id="PF00724">
    <property type="entry name" value="Oxidored_FMN"/>
    <property type="match status" value="1"/>
</dbReference>
<dbReference type="InterPro" id="IPR044152">
    <property type="entry name" value="YqjM-like"/>
</dbReference>
<dbReference type="InterPro" id="IPR013785">
    <property type="entry name" value="Aldolase_TIM"/>
</dbReference>
<evidence type="ECO:0000256" key="4">
    <source>
        <dbReference type="ARBA" id="ARBA00022857"/>
    </source>
</evidence>
<evidence type="ECO:0000256" key="3">
    <source>
        <dbReference type="ARBA" id="ARBA00022643"/>
    </source>
</evidence>
<keyword evidence="3" id="KW-0288">FMN</keyword>
<dbReference type="EMBL" id="BSDP01000001">
    <property type="protein sequence ID" value="GLI26571.1"/>
    <property type="molecule type" value="Genomic_DNA"/>
</dbReference>
<organism evidence="7 8">
    <name type="scientific">Agromyces rhizosphaerae</name>
    <dbReference type="NCBI Taxonomy" id="88374"/>
    <lineage>
        <taxon>Bacteria</taxon>
        <taxon>Bacillati</taxon>
        <taxon>Actinomycetota</taxon>
        <taxon>Actinomycetes</taxon>
        <taxon>Micrococcales</taxon>
        <taxon>Microbacteriaceae</taxon>
        <taxon>Agromyces</taxon>
    </lineage>
</organism>
<keyword evidence="2" id="KW-0285">Flavoprotein</keyword>
<accession>A0A9W6CV07</accession>
<name>A0A9W6CV07_9MICO</name>
<dbReference type="GO" id="GO:0003959">
    <property type="term" value="F:NADPH dehydrogenase activity"/>
    <property type="evidence" value="ECO:0007669"/>
    <property type="project" value="InterPro"/>
</dbReference>
<protein>
    <submittedName>
        <fullName evidence="7">Oxidoreductase</fullName>
    </submittedName>
</protein>
<dbReference type="Proteomes" id="UP001144396">
    <property type="component" value="Unassembled WGS sequence"/>
</dbReference>
<evidence type="ECO:0000256" key="2">
    <source>
        <dbReference type="ARBA" id="ARBA00022630"/>
    </source>
</evidence>
<keyword evidence="4" id="KW-0521">NADP</keyword>
<dbReference type="GO" id="GO:0050661">
    <property type="term" value="F:NADP binding"/>
    <property type="evidence" value="ECO:0007669"/>
    <property type="project" value="InterPro"/>
</dbReference>
<dbReference type="PANTHER" id="PTHR43303">
    <property type="entry name" value="NADPH DEHYDROGENASE C23G7.10C-RELATED"/>
    <property type="match status" value="1"/>
</dbReference>
<dbReference type="CDD" id="cd02932">
    <property type="entry name" value="OYE_YqiM_FMN"/>
    <property type="match status" value="1"/>
</dbReference>
<sequence>MTVAPRLDPGVPLPASLFDPITLRGVTARNRIWVPPMCQYHADARDGMPTEWHHVHLGALARGGAGAVIVEATAVVPEGRISPEDLGIWNDDQRDALRQIVDFMHGQGALAGIQLAHAGRKASTYRPWAAERGSVPVDEGGWETVAPSAVAFDGYAVPTALTLDGIAEVVAAFAASARRAVDAGFDLLEIHAAHGYLLHEFLSPLSNRRTDAYGGALEGRARIVLEVVDAVRAEVGESVPLLVRFSATDWAEGGWSPEEMEQVARWVADRGIDLVDVSSGGNVHARIPLGPGYQVPFASGLRAATGVPTAAVGLIDDAHQAAEVVASGAADVVLVGREVLRDPNFPLRAARELGVDLDYTPPAYERAYR</sequence>